<evidence type="ECO:0000313" key="2">
    <source>
        <dbReference type="Proteomes" id="UP000242146"/>
    </source>
</evidence>
<dbReference type="EMBL" id="MCGT01000010">
    <property type="protein sequence ID" value="ORX56231.1"/>
    <property type="molecule type" value="Genomic_DNA"/>
</dbReference>
<evidence type="ECO:0000313" key="1">
    <source>
        <dbReference type="EMBL" id="ORX56231.1"/>
    </source>
</evidence>
<dbReference type="Proteomes" id="UP000242146">
    <property type="component" value="Unassembled WGS sequence"/>
</dbReference>
<protein>
    <submittedName>
        <fullName evidence="1">Uncharacterized protein</fullName>
    </submittedName>
</protein>
<comment type="caution">
    <text evidence="1">The sequence shown here is derived from an EMBL/GenBank/DDBJ whole genome shotgun (WGS) entry which is preliminary data.</text>
</comment>
<keyword evidence="2" id="KW-1185">Reference proteome</keyword>
<dbReference type="OrthoDB" id="2288096at2759"/>
<reference evidence="1 2" key="1">
    <citation type="submission" date="2016-07" db="EMBL/GenBank/DDBJ databases">
        <title>Pervasive Adenine N6-methylation of Active Genes in Fungi.</title>
        <authorList>
            <consortium name="DOE Joint Genome Institute"/>
            <person name="Mondo S.J."/>
            <person name="Dannebaum R.O."/>
            <person name="Kuo R.C."/>
            <person name="Labutti K."/>
            <person name="Haridas S."/>
            <person name="Kuo A."/>
            <person name="Salamov A."/>
            <person name="Ahrendt S.R."/>
            <person name="Lipzen A."/>
            <person name="Sullivan W."/>
            <person name="Andreopoulos W.B."/>
            <person name="Clum A."/>
            <person name="Lindquist E."/>
            <person name="Daum C."/>
            <person name="Ramamoorthy G.K."/>
            <person name="Gryganskyi A."/>
            <person name="Culley D."/>
            <person name="Magnuson J.K."/>
            <person name="James T.Y."/>
            <person name="O'Malley M.A."/>
            <person name="Stajich J.E."/>
            <person name="Spatafora J.W."/>
            <person name="Visel A."/>
            <person name="Grigoriev I.V."/>
        </authorList>
    </citation>
    <scope>NUCLEOTIDE SEQUENCE [LARGE SCALE GENOMIC DNA]</scope>
    <source>
        <strain evidence="1 2">NRRL 3301</strain>
    </source>
</reference>
<name>A0A1X2GL30_9FUNG</name>
<dbReference type="AlphaFoldDB" id="A0A1X2GL30"/>
<gene>
    <name evidence="1" type="ORF">DM01DRAFT_1016535</name>
</gene>
<accession>A0A1X2GL30</accession>
<organism evidence="1 2">
    <name type="scientific">Hesseltinella vesiculosa</name>
    <dbReference type="NCBI Taxonomy" id="101127"/>
    <lineage>
        <taxon>Eukaryota</taxon>
        <taxon>Fungi</taxon>
        <taxon>Fungi incertae sedis</taxon>
        <taxon>Mucoromycota</taxon>
        <taxon>Mucoromycotina</taxon>
        <taxon>Mucoromycetes</taxon>
        <taxon>Mucorales</taxon>
        <taxon>Cunninghamellaceae</taxon>
        <taxon>Hesseltinella</taxon>
    </lineage>
</organism>
<proteinExistence type="predicted"/>
<sequence>MVEEHTTLPLESYVQELATLTNILIVCKNQHSAIAEKIFTLDLLKQLGDVLISDLARNLHFGQQDYMAINSHITQISESISPGRENVILALTNMYPNLSYGKKRIVMGINNL</sequence>